<dbReference type="Proteomes" id="UP000321129">
    <property type="component" value="Unassembled WGS sequence"/>
</dbReference>
<sequence>MLDFSLSGIEEAIANIRTVGAAVNDDSVGESALAALEPVAEDARSLAPVESGDLRDSIVVSLTLPDGGEAYFDGRAAFVGPLTSSQFYAWFVEMGTVKMRAEPFLLPAIDANEALVFEVLGAGVGQTIMTAV</sequence>
<dbReference type="EMBL" id="VOPY01000001">
    <property type="protein sequence ID" value="TXC73964.1"/>
    <property type="molecule type" value="Genomic_DNA"/>
</dbReference>
<gene>
    <name evidence="1" type="ORF">FSZ31_04380</name>
</gene>
<comment type="caution">
    <text evidence="1">The sequence shown here is derived from an EMBL/GenBank/DDBJ whole genome shotgun (WGS) entry which is preliminary data.</text>
</comment>
<keyword evidence="2" id="KW-1185">Reference proteome</keyword>
<evidence type="ECO:0000313" key="2">
    <source>
        <dbReference type="Proteomes" id="UP000321129"/>
    </source>
</evidence>
<evidence type="ECO:0000313" key="1">
    <source>
        <dbReference type="EMBL" id="TXC73964.1"/>
    </source>
</evidence>
<dbReference type="NCBIfam" id="TIGR01725">
    <property type="entry name" value="phge_HK97_gp10"/>
    <property type="match status" value="1"/>
</dbReference>
<dbReference type="AlphaFoldDB" id="A0A5C6UN39"/>
<name>A0A5C6UN39_9SPHN</name>
<dbReference type="RefSeq" id="WP_147121801.1">
    <property type="nucleotide sequence ID" value="NZ_VOPY01000001.1"/>
</dbReference>
<reference evidence="1 2" key="1">
    <citation type="submission" date="2019-08" db="EMBL/GenBank/DDBJ databases">
        <title>Sphingorhabdus soil sp. nov., isolated from arctic soil.</title>
        <authorList>
            <person name="Liu Y."/>
        </authorList>
    </citation>
    <scope>NUCLEOTIDE SEQUENCE [LARGE SCALE GENOMIC DNA]</scope>
    <source>
        <strain evidence="1 2">D-2Q-5-6</strain>
    </source>
</reference>
<organism evidence="1 2">
    <name type="scientific">Flavisphingopyxis soli</name>
    <dbReference type="NCBI Taxonomy" id="2601267"/>
    <lineage>
        <taxon>Bacteria</taxon>
        <taxon>Pseudomonadati</taxon>
        <taxon>Pseudomonadota</taxon>
        <taxon>Alphaproteobacteria</taxon>
        <taxon>Sphingomonadales</taxon>
        <taxon>Sphingopyxidaceae</taxon>
        <taxon>Flavisphingopyxis</taxon>
    </lineage>
</organism>
<proteinExistence type="predicted"/>
<dbReference type="InterPro" id="IPR010064">
    <property type="entry name" value="HK97-gp10_tail"/>
</dbReference>
<evidence type="ECO:0008006" key="3">
    <source>
        <dbReference type="Google" id="ProtNLM"/>
    </source>
</evidence>
<dbReference type="OrthoDB" id="7470877at2"/>
<protein>
    <recommendedName>
        <fullName evidence="3">HK97 gp10 family phage protein</fullName>
    </recommendedName>
</protein>
<accession>A0A5C6UN39</accession>
<dbReference type="Pfam" id="PF04883">
    <property type="entry name" value="HK97-gp10_like"/>
    <property type="match status" value="1"/>
</dbReference>